<dbReference type="GO" id="GO:0030688">
    <property type="term" value="C:preribosome, small subunit precursor"/>
    <property type="evidence" value="ECO:0007669"/>
    <property type="project" value="TreeGrafter"/>
</dbReference>
<accession>A0A6A6GZS0</accession>
<dbReference type="InterPro" id="IPR050786">
    <property type="entry name" value="EFG1_rRNA-proc"/>
</dbReference>
<name>A0A6A6GZS0_VIRVR</name>
<evidence type="ECO:0000256" key="2">
    <source>
        <dbReference type="ARBA" id="ARBA00004604"/>
    </source>
</evidence>
<reference evidence="10" key="1">
    <citation type="journal article" date="2020" name="Stud. Mycol.">
        <title>101 Dothideomycetes genomes: a test case for predicting lifestyles and emergence of pathogens.</title>
        <authorList>
            <person name="Haridas S."/>
            <person name="Albert R."/>
            <person name="Binder M."/>
            <person name="Bloem J."/>
            <person name="Labutti K."/>
            <person name="Salamov A."/>
            <person name="Andreopoulos B."/>
            <person name="Baker S."/>
            <person name="Barry K."/>
            <person name="Bills G."/>
            <person name="Bluhm B."/>
            <person name="Cannon C."/>
            <person name="Castanera R."/>
            <person name="Culley D."/>
            <person name="Daum C."/>
            <person name="Ezra D."/>
            <person name="Gonzalez J."/>
            <person name="Henrissat B."/>
            <person name="Kuo A."/>
            <person name="Liang C."/>
            <person name="Lipzen A."/>
            <person name="Lutzoni F."/>
            <person name="Magnuson J."/>
            <person name="Mondo S."/>
            <person name="Nolan M."/>
            <person name="Ohm R."/>
            <person name="Pangilinan J."/>
            <person name="Park H.-J."/>
            <person name="Ramirez L."/>
            <person name="Alfaro M."/>
            <person name="Sun H."/>
            <person name="Tritt A."/>
            <person name="Yoshinaga Y."/>
            <person name="Zwiers L.-H."/>
            <person name="Turgeon B."/>
            <person name="Goodwin S."/>
            <person name="Spatafora J."/>
            <person name="Crous P."/>
            <person name="Grigoriev I."/>
        </authorList>
    </citation>
    <scope>NUCLEOTIDE SEQUENCE</scope>
    <source>
        <strain evidence="10">Tuck. ex Michener</strain>
    </source>
</reference>
<evidence type="ECO:0000256" key="6">
    <source>
        <dbReference type="ARBA" id="ARBA00022552"/>
    </source>
</evidence>
<dbReference type="InterPro" id="IPR019310">
    <property type="entry name" value="Efg1"/>
</dbReference>
<dbReference type="Pfam" id="PF10153">
    <property type="entry name" value="Efg1"/>
    <property type="match status" value="1"/>
</dbReference>
<evidence type="ECO:0000313" key="11">
    <source>
        <dbReference type="Proteomes" id="UP000800092"/>
    </source>
</evidence>
<dbReference type="PANTHER" id="PTHR33911:SF1">
    <property type="entry name" value="RRNA-PROCESSING PROTEIN EFG1"/>
    <property type="match status" value="1"/>
</dbReference>
<dbReference type="GO" id="GO:0000462">
    <property type="term" value="P:maturation of SSU-rRNA from tricistronic rRNA transcript (SSU-rRNA, 5.8S rRNA, LSU-rRNA)"/>
    <property type="evidence" value="ECO:0007669"/>
    <property type="project" value="TreeGrafter"/>
</dbReference>
<evidence type="ECO:0000256" key="7">
    <source>
        <dbReference type="ARBA" id="ARBA00023054"/>
    </source>
</evidence>
<gene>
    <name evidence="10" type="ORF">EV356DRAFT_435447</name>
</gene>
<dbReference type="PANTHER" id="PTHR33911">
    <property type="entry name" value="RRNA-PROCESSING PROTEIN EFG1"/>
    <property type="match status" value="1"/>
</dbReference>
<evidence type="ECO:0000256" key="8">
    <source>
        <dbReference type="ARBA" id="ARBA00023242"/>
    </source>
</evidence>
<comment type="subcellular location">
    <subcellularLocation>
        <location evidence="2">Nucleus</location>
        <location evidence="2">Nucleolus</location>
    </subcellularLocation>
</comment>
<feature type="compositionally biased region" description="Acidic residues" evidence="9">
    <location>
        <begin position="211"/>
        <end position="224"/>
    </location>
</feature>
<evidence type="ECO:0000256" key="1">
    <source>
        <dbReference type="ARBA" id="ARBA00002773"/>
    </source>
</evidence>
<evidence type="ECO:0000256" key="4">
    <source>
        <dbReference type="ARBA" id="ARBA00018689"/>
    </source>
</evidence>
<feature type="compositionally biased region" description="Polar residues" evidence="9">
    <location>
        <begin position="176"/>
        <end position="196"/>
    </location>
</feature>
<evidence type="ECO:0000256" key="5">
    <source>
        <dbReference type="ARBA" id="ARBA00019827"/>
    </source>
</evidence>
<keyword evidence="7" id="KW-0175">Coiled coil</keyword>
<dbReference type="AlphaFoldDB" id="A0A6A6GZS0"/>
<dbReference type="EMBL" id="ML991828">
    <property type="protein sequence ID" value="KAF2231324.1"/>
    <property type="molecule type" value="Genomic_DNA"/>
</dbReference>
<dbReference type="GO" id="GO:0005730">
    <property type="term" value="C:nucleolus"/>
    <property type="evidence" value="ECO:0007669"/>
    <property type="project" value="UniProtKB-SubCell"/>
</dbReference>
<feature type="region of interest" description="Disordered" evidence="9">
    <location>
        <begin position="176"/>
        <end position="224"/>
    </location>
</feature>
<dbReference type="OrthoDB" id="47732at2759"/>
<feature type="non-terminal residue" evidence="10">
    <location>
        <position position="224"/>
    </location>
</feature>
<protein>
    <recommendedName>
        <fullName evidence="4">rRNA-processing protein EFG1</fullName>
    </recommendedName>
    <alternativeName>
        <fullName evidence="5">rRNA-processing protein efg1</fullName>
    </alternativeName>
</protein>
<evidence type="ECO:0000256" key="9">
    <source>
        <dbReference type="SAM" id="MobiDB-lite"/>
    </source>
</evidence>
<evidence type="ECO:0000256" key="3">
    <source>
        <dbReference type="ARBA" id="ARBA00006916"/>
    </source>
</evidence>
<keyword evidence="8" id="KW-0539">Nucleus</keyword>
<comment type="similarity">
    <text evidence="3">Belongs to the EFG1 family.</text>
</comment>
<evidence type="ECO:0000313" key="10">
    <source>
        <dbReference type="EMBL" id="KAF2231324.1"/>
    </source>
</evidence>
<keyword evidence="6" id="KW-0698">rRNA processing</keyword>
<organism evidence="10 11">
    <name type="scientific">Viridothelium virens</name>
    <name type="common">Speckled blister lichen</name>
    <name type="synonym">Trypethelium virens</name>
    <dbReference type="NCBI Taxonomy" id="1048519"/>
    <lineage>
        <taxon>Eukaryota</taxon>
        <taxon>Fungi</taxon>
        <taxon>Dikarya</taxon>
        <taxon>Ascomycota</taxon>
        <taxon>Pezizomycotina</taxon>
        <taxon>Dothideomycetes</taxon>
        <taxon>Dothideomycetes incertae sedis</taxon>
        <taxon>Trypetheliales</taxon>
        <taxon>Trypetheliaceae</taxon>
        <taxon>Viridothelium</taxon>
    </lineage>
</organism>
<feature type="non-terminal residue" evidence="10">
    <location>
        <position position="1"/>
    </location>
</feature>
<sequence>PHKYAVNPLKERIRDIRRALSHKQNMPADRRLELERELSTKQFDLEIAQSDRHKQEMVGRYHMVRFFEKQKASRSLKRAGKLVDAATAPSDIAIARQEYHVAEIDLNYATYFPLDLPYVSLYPKKKDNDGKVVQDNELMKQGVRGDQEMWHMVEECTANNTLENLRSGILTKDRSFPTTTLKKMPSNKGSNDNSAGLQGDVKKQKSMDEITAADDEDSDGGFFE</sequence>
<keyword evidence="11" id="KW-1185">Reference proteome</keyword>
<dbReference type="Proteomes" id="UP000800092">
    <property type="component" value="Unassembled WGS sequence"/>
</dbReference>
<comment type="function">
    <text evidence="1">Involved in rRNA processing.</text>
</comment>
<proteinExistence type="inferred from homology"/>